<protein>
    <recommendedName>
        <fullName evidence="2">MIT domain-containing protein</fullName>
    </recommendedName>
</protein>
<dbReference type="InterPro" id="IPR051866">
    <property type="entry name" value="Intracell_Sig-Traffick_Protein"/>
</dbReference>
<organism evidence="3 4">
    <name type="scientific">Boletus edulis BED1</name>
    <dbReference type="NCBI Taxonomy" id="1328754"/>
    <lineage>
        <taxon>Eukaryota</taxon>
        <taxon>Fungi</taxon>
        <taxon>Dikarya</taxon>
        <taxon>Basidiomycota</taxon>
        <taxon>Agaricomycotina</taxon>
        <taxon>Agaricomycetes</taxon>
        <taxon>Agaricomycetidae</taxon>
        <taxon>Boletales</taxon>
        <taxon>Boletineae</taxon>
        <taxon>Boletaceae</taxon>
        <taxon>Boletoideae</taxon>
        <taxon>Boletus</taxon>
    </lineage>
</organism>
<keyword evidence="1" id="KW-0175">Coiled coil</keyword>
<dbReference type="PANTHER" id="PTHR15508">
    <property type="entry name" value="RIBOSOMAL PROTEIN S6 KINASE"/>
    <property type="match status" value="1"/>
</dbReference>
<comment type="caution">
    <text evidence="3">The sequence shown here is derived from an EMBL/GenBank/DDBJ whole genome shotgun (WGS) entry which is preliminary data.</text>
</comment>
<dbReference type="AlphaFoldDB" id="A0AAD4BM74"/>
<dbReference type="PANTHER" id="PTHR15508:SF8">
    <property type="entry name" value="LD24550P"/>
    <property type="match status" value="1"/>
</dbReference>
<name>A0AAD4BM74_BOLED</name>
<keyword evidence="4" id="KW-1185">Reference proteome</keyword>
<accession>A0AAD4BM74</accession>
<sequence>MLAMEQATFLDNALELLSHAINAEDNHDYTEAYAQYMAALDYLMAAQQYEKNEKSRAFLKEKADEYLNRAEAIRQRVHIDVHKRSDMAADVDGTNKGHTTAQSVILDEAFKCAKRAIDADASHNYTEAYKQYMKSMDHFMFAQRYGHDEQSRSLIRSEVAEYLSRAEIIKEHLDSLKESRAADNANLSKGPPRPPEVVFLHTAIEITQRAIQQDVKKYYRSAYELYNDAFDYFMLAHKYEKNEQKRTTIRANMEEYLTRAEALKYIR</sequence>
<evidence type="ECO:0000259" key="2">
    <source>
        <dbReference type="SMART" id="SM00745"/>
    </source>
</evidence>
<dbReference type="Gene3D" id="1.20.58.80">
    <property type="entry name" value="Phosphotransferase system, lactose/cellobiose-type IIA subunit"/>
    <property type="match status" value="3"/>
</dbReference>
<proteinExistence type="predicted"/>
<feature type="domain" description="MIT" evidence="2">
    <location>
        <begin position="196"/>
        <end position="267"/>
    </location>
</feature>
<gene>
    <name evidence="3" type="ORF">L210DRAFT_3555685</name>
</gene>
<evidence type="ECO:0000313" key="4">
    <source>
        <dbReference type="Proteomes" id="UP001194468"/>
    </source>
</evidence>
<dbReference type="Proteomes" id="UP001194468">
    <property type="component" value="Unassembled WGS sequence"/>
</dbReference>
<dbReference type="InterPro" id="IPR007330">
    <property type="entry name" value="MIT_dom"/>
</dbReference>
<dbReference type="SMART" id="SM00745">
    <property type="entry name" value="MIT"/>
    <property type="match status" value="3"/>
</dbReference>
<reference evidence="3" key="2">
    <citation type="journal article" date="2020" name="Nat. Commun.">
        <title>Large-scale genome sequencing of mycorrhizal fungi provides insights into the early evolution of symbiotic traits.</title>
        <authorList>
            <person name="Miyauchi S."/>
            <person name="Kiss E."/>
            <person name="Kuo A."/>
            <person name="Drula E."/>
            <person name="Kohler A."/>
            <person name="Sanchez-Garcia M."/>
            <person name="Morin E."/>
            <person name="Andreopoulos B."/>
            <person name="Barry K.W."/>
            <person name="Bonito G."/>
            <person name="Buee M."/>
            <person name="Carver A."/>
            <person name="Chen C."/>
            <person name="Cichocki N."/>
            <person name="Clum A."/>
            <person name="Culley D."/>
            <person name="Crous P.W."/>
            <person name="Fauchery L."/>
            <person name="Girlanda M."/>
            <person name="Hayes R.D."/>
            <person name="Keri Z."/>
            <person name="LaButti K."/>
            <person name="Lipzen A."/>
            <person name="Lombard V."/>
            <person name="Magnuson J."/>
            <person name="Maillard F."/>
            <person name="Murat C."/>
            <person name="Nolan M."/>
            <person name="Ohm R.A."/>
            <person name="Pangilinan J."/>
            <person name="Pereira M.F."/>
            <person name="Perotto S."/>
            <person name="Peter M."/>
            <person name="Pfister S."/>
            <person name="Riley R."/>
            <person name="Sitrit Y."/>
            <person name="Stielow J.B."/>
            <person name="Szollosi G."/>
            <person name="Zifcakova L."/>
            <person name="Stursova M."/>
            <person name="Spatafora J.W."/>
            <person name="Tedersoo L."/>
            <person name="Vaario L.M."/>
            <person name="Yamada A."/>
            <person name="Yan M."/>
            <person name="Wang P."/>
            <person name="Xu J."/>
            <person name="Bruns T."/>
            <person name="Baldrian P."/>
            <person name="Vilgalys R."/>
            <person name="Dunand C."/>
            <person name="Henrissat B."/>
            <person name="Grigoriev I.V."/>
            <person name="Hibbett D."/>
            <person name="Nagy L.G."/>
            <person name="Martin F.M."/>
        </authorList>
    </citation>
    <scope>NUCLEOTIDE SEQUENCE</scope>
    <source>
        <strain evidence="3">BED1</strain>
    </source>
</reference>
<feature type="domain" description="MIT" evidence="2">
    <location>
        <begin position="102"/>
        <end position="178"/>
    </location>
</feature>
<feature type="domain" description="MIT" evidence="2">
    <location>
        <begin position="6"/>
        <end position="81"/>
    </location>
</feature>
<dbReference type="Pfam" id="PF04212">
    <property type="entry name" value="MIT"/>
    <property type="match status" value="3"/>
</dbReference>
<reference evidence="3" key="1">
    <citation type="submission" date="2019-10" db="EMBL/GenBank/DDBJ databases">
        <authorList>
            <consortium name="DOE Joint Genome Institute"/>
            <person name="Kuo A."/>
            <person name="Miyauchi S."/>
            <person name="Kiss E."/>
            <person name="Drula E."/>
            <person name="Kohler A."/>
            <person name="Sanchez-Garcia M."/>
            <person name="Andreopoulos B."/>
            <person name="Barry K.W."/>
            <person name="Bonito G."/>
            <person name="Buee M."/>
            <person name="Carver A."/>
            <person name="Chen C."/>
            <person name="Cichocki N."/>
            <person name="Clum A."/>
            <person name="Culley D."/>
            <person name="Crous P.W."/>
            <person name="Fauchery L."/>
            <person name="Girlanda M."/>
            <person name="Hayes R."/>
            <person name="Keri Z."/>
            <person name="LaButti K."/>
            <person name="Lipzen A."/>
            <person name="Lombard V."/>
            <person name="Magnuson J."/>
            <person name="Maillard F."/>
            <person name="Morin E."/>
            <person name="Murat C."/>
            <person name="Nolan M."/>
            <person name="Ohm R."/>
            <person name="Pangilinan J."/>
            <person name="Pereira M."/>
            <person name="Perotto S."/>
            <person name="Peter M."/>
            <person name="Riley R."/>
            <person name="Sitrit Y."/>
            <person name="Stielow B."/>
            <person name="Szollosi G."/>
            <person name="Zifcakova L."/>
            <person name="Stursova M."/>
            <person name="Spatafora J.W."/>
            <person name="Tedersoo L."/>
            <person name="Vaario L.-M."/>
            <person name="Yamada A."/>
            <person name="Yan M."/>
            <person name="Wang P."/>
            <person name="Xu J."/>
            <person name="Bruns T."/>
            <person name="Baldrian P."/>
            <person name="Vilgalys R."/>
            <person name="Henrissat B."/>
            <person name="Grigoriev I.V."/>
            <person name="Hibbett D."/>
            <person name="Nagy L.G."/>
            <person name="Martin F.M."/>
        </authorList>
    </citation>
    <scope>NUCLEOTIDE SEQUENCE</scope>
    <source>
        <strain evidence="3">BED1</strain>
    </source>
</reference>
<dbReference type="SUPFAM" id="SSF116846">
    <property type="entry name" value="MIT domain"/>
    <property type="match status" value="3"/>
</dbReference>
<feature type="coiled-coil region" evidence="1">
    <location>
        <begin position="49"/>
        <end position="76"/>
    </location>
</feature>
<dbReference type="InterPro" id="IPR036181">
    <property type="entry name" value="MIT_dom_sf"/>
</dbReference>
<dbReference type="EMBL" id="WHUW01000031">
    <property type="protein sequence ID" value="KAF8433968.1"/>
    <property type="molecule type" value="Genomic_DNA"/>
</dbReference>
<evidence type="ECO:0000313" key="3">
    <source>
        <dbReference type="EMBL" id="KAF8433968.1"/>
    </source>
</evidence>
<evidence type="ECO:0000256" key="1">
    <source>
        <dbReference type="SAM" id="Coils"/>
    </source>
</evidence>